<evidence type="ECO:0008006" key="4">
    <source>
        <dbReference type="Google" id="ProtNLM"/>
    </source>
</evidence>
<dbReference type="RefSeq" id="WP_344133980.1">
    <property type="nucleotide sequence ID" value="NZ_BAAALT010000126.1"/>
</dbReference>
<gene>
    <name evidence="2" type="ORF">GCM10009682_38920</name>
</gene>
<keyword evidence="1" id="KW-0812">Transmembrane</keyword>
<keyword evidence="1" id="KW-1133">Transmembrane helix</keyword>
<evidence type="ECO:0000313" key="3">
    <source>
        <dbReference type="Proteomes" id="UP001500218"/>
    </source>
</evidence>
<organism evidence="2 3">
    <name type="scientific">Luedemannella flava</name>
    <dbReference type="NCBI Taxonomy" id="349316"/>
    <lineage>
        <taxon>Bacteria</taxon>
        <taxon>Bacillati</taxon>
        <taxon>Actinomycetota</taxon>
        <taxon>Actinomycetes</taxon>
        <taxon>Micromonosporales</taxon>
        <taxon>Micromonosporaceae</taxon>
        <taxon>Luedemannella</taxon>
    </lineage>
</organism>
<evidence type="ECO:0000256" key="1">
    <source>
        <dbReference type="SAM" id="Phobius"/>
    </source>
</evidence>
<dbReference type="Proteomes" id="UP001500218">
    <property type="component" value="Unassembled WGS sequence"/>
</dbReference>
<dbReference type="EMBL" id="BAAALT010000126">
    <property type="protein sequence ID" value="GAA1814078.1"/>
    <property type="molecule type" value="Genomic_DNA"/>
</dbReference>
<sequence length="292" mass="30124">MHARLIRAVVALYPAAMRERYGDEIADLLVRSRRPGRDLLDAAGTGLTERAGGVTRPRVRGAARATLSLLAVPLGLEVAMVAAMTMGVILTGMVVPTASARVVFGVTAATVIPVALLAWWWARRLGRAGTIAAPAVTAPTAMATVLVITAIGPAVVLPGDSMAYTLSTVGLATAAWCAALLLVGAVVQRVRVRFGARAAAVTAVIGGLVALELSTIVNVLAARDATVLPREYALVWYPLSVTGLGLDPGGDLIDAVGILPGLLTLYTLFALRFAAVAPDRRRAAEPALAPTA</sequence>
<feature type="transmembrane region" description="Helical" evidence="1">
    <location>
        <begin position="102"/>
        <end position="122"/>
    </location>
</feature>
<evidence type="ECO:0000313" key="2">
    <source>
        <dbReference type="EMBL" id="GAA1814078.1"/>
    </source>
</evidence>
<name>A0ABP4YFA9_9ACTN</name>
<comment type="caution">
    <text evidence="2">The sequence shown here is derived from an EMBL/GenBank/DDBJ whole genome shotgun (WGS) entry which is preliminary data.</text>
</comment>
<feature type="transmembrane region" description="Helical" evidence="1">
    <location>
        <begin position="255"/>
        <end position="275"/>
    </location>
</feature>
<feature type="transmembrane region" description="Helical" evidence="1">
    <location>
        <begin position="66"/>
        <end position="90"/>
    </location>
</feature>
<keyword evidence="3" id="KW-1185">Reference proteome</keyword>
<proteinExistence type="predicted"/>
<feature type="transmembrane region" description="Helical" evidence="1">
    <location>
        <begin position="162"/>
        <end position="187"/>
    </location>
</feature>
<reference evidence="3" key="1">
    <citation type="journal article" date="2019" name="Int. J. Syst. Evol. Microbiol.">
        <title>The Global Catalogue of Microorganisms (GCM) 10K type strain sequencing project: providing services to taxonomists for standard genome sequencing and annotation.</title>
        <authorList>
            <consortium name="The Broad Institute Genomics Platform"/>
            <consortium name="The Broad Institute Genome Sequencing Center for Infectious Disease"/>
            <person name="Wu L."/>
            <person name="Ma J."/>
        </authorList>
    </citation>
    <scope>NUCLEOTIDE SEQUENCE [LARGE SCALE GENOMIC DNA]</scope>
    <source>
        <strain evidence="3">JCM 13250</strain>
    </source>
</reference>
<feature type="transmembrane region" description="Helical" evidence="1">
    <location>
        <begin position="199"/>
        <end position="221"/>
    </location>
</feature>
<keyword evidence="1" id="KW-0472">Membrane</keyword>
<feature type="transmembrane region" description="Helical" evidence="1">
    <location>
        <begin position="134"/>
        <end position="156"/>
    </location>
</feature>
<protein>
    <recommendedName>
        <fullName evidence="4">Integral membrane protein</fullName>
    </recommendedName>
</protein>
<accession>A0ABP4YFA9</accession>